<keyword evidence="1" id="KW-1133">Transmembrane helix</keyword>
<name>A0A8S5UAB8_9CAUD</name>
<sequence>MEGITPVMNVGTPAATNGDGWGGGCGAWLMWVIVIFAMMGGGWGGFGNRSGLTQAEMQQGFNHQDEMGQLRGVSYGLADSTFALNTTMLQGQAGLEKTVMQGNYALGSQLAENRFAQQNCCCETNRNIDSVRAENYRNTCELKTALHEEAEKTRGMMMASQIQDLRDRLADRDRDLQSANFNLSQVLQTSAIVGQLRPFPQPAYITASPYQALAGYGLCRCSTGTGTGTGTVTP</sequence>
<accession>A0A8S5UAB8</accession>
<keyword evidence="1" id="KW-0472">Membrane</keyword>
<feature type="transmembrane region" description="Helical" evidence="1">
    <location>
        <begin position="28"/>
        <end position="46"/>
    </location>
</feature>
<evidence type="ECO:0000313" key="2">
    <source>
        <dbReference type="EMBL" id="DAF91330.1"/>
    </source>
</evidence>
<reference evidence="2" key="1">
    <citation type="journal article" date="2021" name="Proc. Natl. Acad. Sci. U.S.A.">
        <title>A Catalog of Tens of Thousands of Viruses from Human Metagenomes Reveals Hidden Associations with Chronic Diseases.</title>
        <authorList>
            <person name="Tisza M.J."/>
            <person name="Buck C.B."/>
        </authorList>
    </citation>
    <scope>NUCLEOTIDE SEQUENCE</scope>
    <source>
        <strain evidence="2">CtNrE4</strain>
    </source>
</reference>
<dbReference type="EMBL" id="BK016050">
    <property type="protein sequence ID" value="DAF91330.1"/>
    <property type="molecule type" value="Genomic_DNA"/>
</dbReference>
<organism evidence="2">
    <name type="scientific">Myoviridae sp. ctNrE4</name>
    <dbReference type="NCBI Taxonomy" id="2825092"/>
    <lineage>
        <taxon>Viruses</taxon>
        <taxon>Duplodnaviria</taxon>
        <taxon>Heunggongvirae</taxon>
        <taxon>Uroviricota</taxon>
        <taxon>Caudoviricetes</taxon>
    </lineage>
</organism>
<proteinExistence type="predicted"/>
<keyword evidence="1" id="KW-0812">Transmembrane</keyword>
<protein>
    <submittedName>
        <fullName evidence="2">Uncharacterized protein</fullName>
    </submittedName>
</protein>
<evidence type="ECO:0000256" key="1">
    <source>
        <dbReference type="SAM" id="Phobius"/>
    </source>
</evidence>